<keyword evidence="3" id="KW-1185">Reference proteome</keyword>
<feature type="chain" id="PRO_5027049212" evidence="1">
    <location>
        <begin position="32"/>
        <end position="205"/>
    </location>
</feature>
<keyword evidence="1" id="KW-0732">Signal</keyword>
<proteinExistence type="predicted"/>
<name>A0A6L7F1K1_9ACTN</name>
<dbReference type="Proteomes" id="UP000473325">
    <property type="component" value="Unassembled WGS sequence"/>
</dbReference>
<comment type="caution">
    <text evidence="2">The sequence shown here is derived from an EMBL/GenBank/DDBJ whole genome shotgun (WGS) entry which is preliminary data.</text>
</comment>
<dbReference type="EMBL" id="WUEK01000007">
    <property type="protein sequence ID" value="MXG90362.1"/>
    <property type="molecule type" value="Genomic_DNA"/>
</dbReference>
<evidence type="ECO:0000313" key="2">
    <source>
        <dbReference type="EMBL" id="MXG90362.1"/>
    </source>
</evidence>
<evidence type="ECO:0000256" key="1">
    <source>
        <dbReference type="SAM" id="SignalP"/>
    </source>
</evidence>
<accession>A0A6L7F1K1</accession>
<gene>
    <name evidence="2" type="ORF">GRQ65_12470</name>
</gene>
<protein>
    <submittedName>
        <fullName evidence="2">Uncharacterized protein</fullName>
    </submittedName>
</protein>
<reference evidence="2 3" key="1">
    <citation type="submission" date="2019-12" db="EMBL/GenBank/DDBJ databases">
        <authorList>
            <person name="Kun Z."/>
        </authorList>
    </citation>
    <scope>NUCLEOTIDE SEQUENCE [LARGE SCALE GENOMIC DNA]</scope>
    <source>
        <strain evidence="2 3">YIM 123512</strain>
    </source>
</reference>
<organism evidence="2 3">
    <name type="scientific">Nocardioides flavescens</name>
    <dbReference type="NCBI Taxonomy" id="2691959"/>
    <lineage>
        <taxon>Bacteria</taxon>
        <taxon>Bacillati</taxon>
        <taxon>Actinomycetota</taxon>
        <taxon>Actinomycetes</taxon>
        <taxon>Propionibacteriales</taxon>
        <taxon>Nocardioidaceae</taxon>
        <taxon>Nocardioides</taxon>
    </lineage>
</organism>
<evidence type="ECO:0000313" key="3">
    <source>
        <dbReference type="Proteomes" id="UP000473325"/>
    </source>
</evidence>
<dbReference type="AlphaFoldDB" id="A0A6L7F1K1"/>
<sequence length="205" mass="21130">MRRRVLTVLLPVVAVLTALALVAGTSGIATARPDAAKRSLVKTVKKVSKKVAKKVVRKQAPKLTVGNAAALGGRAPAAYLTQSYSIDIAGVSNVASFDKTLPAVPAGTYQATLYLTASLTSASANMFCSLSQDGVAVDLLDAYAAPYGSFRTITASRVVTVGGPLRLFCRPTAGNILAVPANPEYAPAQLQLVRVDANQGLGTSS</sequence>
<dbReference type="RefSeq" id="WP_160878303.1">
    <property type="nucleotide sequence ID" value="NZ_WUEK01000007.1"/>
</dbReference>
<feature type="signal peptide" evidence="1">
    <location>
        <begin position="1"/>
        <end position="31"/>
    </location>
</feature>